<evidence type="ECO:0000313" key="3">
    <source>
        <dbReference type="Proteomes" id="UP000267096"/>
    </source>
</evidence>
<dbReference type="AlphaFoldDB" id="A0A0M3KAS4"/>
<evidence type="ECO:0000313" key="4">
    <source>
        <dbReference type="WBParaSite" id="ASIM_0001807001-mRNA-1"/>
    </source>
</evidence>
<dbReference type="WBParaSite" id="ASIM_0001807001-mRNA-1">
    <property type="protein sequence ID" value="ASIM_0001807001-mRNA-1"/>
    <property type="gene ID" value="ASIM_0001807001"/>
</dbReference>
<dbReference type="Proteomes" id="UP000267096">
    <property type="component" value="Unassembled WGS sequence"/>
</dbReference>
<sequence length="81" mass="8775">MFRTITCENDMARSDTSVEQFITSGENAHSTCRRGNVYDDEATSSTSICNTSSSNDESPSRSVSNCNFSNAIATLQSKGNH</sequence>
<gene>
    <name evidence="2" type="ORF">ASIM_LOCUS17472</name>
</gene>
<name>A0A0M3KAS4_ANISI</name>
<dbReference type="EMBL" id="UYRR01034171">
    <property type="protein sequence ID" value="VDK60497.1"/>
    <property type="molecule type" value="Genomic_DNA"/>
</dbReference>
<keyword evidence="3" id="KW-1185">Reference proteome</keyword>
<accession>A0A0M3KAS4</accession>
<reference evidence="2 3" key="2">
    <citation type="submission" date="2018-11" db="EMBL/GenBank/DDBJ databases">
        <authorList>
            <consortium name="Pathogen Informatics"/>
        </authorList>
    </citation>
    <scope>NUCLEOTIDE SEQUENCE [LARGE SCALE GENOMIC DNA]</scope>
</reference>
<evidence type="ECO:0000256" key="1">
    <source>
        <dbReference type="SAM" id="MobiDB-lite"/>
    </source>
</evidence>
<evidence type="ECO:0000313" key="2">
    <source>
        <dbReference type="EMBL" id="VDK60497.1"/>
    </source>
</evidence>
<proteinExistence type="predicted"/>
<feature type="compositionally biased region" description="Low complexity" evidence="1">
    <location>
        <begin position="43"/>
        <end position="55"/>
    </location>
</feature>
<feature type="region of interest" description="Disordered" evidence="1">
    <location>
        <begin position="42"/>
        <end position="63"/>
    </location>
</feature>
<reference evidence="4" key="1">
    <citation type="submission" date="2017-02" db="UniProtKB">
        <authorList>
            <consortium name="WormBaseParasite"/>
        </authorList>
    </citation>
    <scope>IDENTIFICATION</scope>
</reference>
<organism evidence="4">
    <name type="scientific">Anisakis simplex</name>
    <name type="common">Herring worm</name>
    <dbReference type="NCBI Taxonomy" id="6269"/>
    <lineage>
        <taxon>Eukaryota</taxon>
        <taxon>Metazoa</taxon>
        <taxon>Ecdysozoa</taxon>
        <taxon>Nematoda</taxon>
        <taxon>Chromadorea</taxon>
        <taxon>Rhabditida</taxon>
        <taxon>Spirurina</taxon>
        <taxon>Ascaridomorpha</taxon>
        <taxon>Ascaridoidea</taxon>
        <taxon>Anisakidae</taxon>
        <taxon>Anisakis</taxon>
        <taxon>Anisakis simplex complex</taxon>
    </lineage>
</organism>
<protein>
    <submittedName>
        <fullName evidence="2 4">Uncharacterized protein</fullName>
    </submittedName>
</protein>